<dbReference type="Proteomes" id="UP000296049">
    <property type="component" value="Unassembled WGS sequence"/>
</dbReference>
<dbReference type="AlphaFoldDB" id="R0M4N4"/>
<accession>R0M4N4</accession>
<organism evidence="1 2">
    <name type="scientific">Anas platyrhynchos</name>
    <name type="common">Mallard</name>
    <name type="synonym">Anas boschas</name>
    <dbReference type="NCBI Taxonomy" id="8839"/>
    <lineage>
        <taxon>Eukaryota</taxon>
        <taxon>Metazoa</taxon>
        <taxon>Chordata</taxon>
        <taxon>Craniata</taxon>
        <taxon>Vertebrata</taxon>
        <taxon>Euteleostomi</taxon>
        <taxon>Archelosauria</taxon>
        <taxon>Archosauria</taxon>
        <taxon>Dinosauria</taxon>
        <taxon>Saurischia</taxon>
        <taxon>Theropoda</taxon>
        <taxon>Coelurosauria</taxon>
        <taxon>Aves</taxon>
        <taxon>Neognathae</taxon>
        <taxon>Galloanserae</taxon>
        <taxon>Anseriformes</taxon>
        <taxon>Anatidae</taxon>
        <taxon>Anatinae</taxon>
        <taxon>Anas</taxon>
    </lineage>
</organism>
<proteinExistence type="predicted"/>
<protein>
    <submittedName>
        <fullName evidence="1">Uncharacterized protein</fullName>
    </submittedName>
</protein>
<gene>
    <name evidence="1" type="ORF">Anapl_06817</name>
</gene>
<sequence>MAVQLSVGMFLRKINIQRIPLQLLQLGILLTLLTARHRLPCFTLGKQYLDAEQGDQKAHSVTLTAEAVSHSWCLQMQPATPLKTIKKNWNSSSRTKILCLHQPLLQQVQRERARILPDQAQLGAQKRDRAAWDSHELQRPHVIAKAQKPKVAIPYRDLAGILESKDMKAKQIASFVKNITLAGSQKGQQHKRQAFNDSRDAYLSPGAMLGHEKGLGWMEQGSEMLKPKHGKIPQACSVPWINQLQTEADMLYAPVPGNHAAGSPDDEN</sequence>
<reference evidence="2" key="1">
    <citation type="journal article" date="2013" name="Nat. Genet.">
        <title>The duck genome and transcriptome provide insight into an avian influenza virus reservoir species.</title>
        <authorList>
            <person name="Huang Y."/>
            <person name="Li Y."/>
            <person name="Burt D.W."/>
            <person name="Chen H."/>
            <person name="Zhang Y."/>
            <person name="Qian W."/>
            <person name="Kim H."/>
            <person name="Gan S."/>
            <person name="Zhao Y."/>
            <person name="Li J."/>
            <person name="Yi K."/>
            <person name="Feng H."/>
            <person name="Zhu P."/>
            <person name="Li B."/>
            <person name="Liu Q."/>
            <person name="Fairley S."/>
            <person name="Magor K.E."/>
            <person name="Du Z."/>
            <person name="Hu X."/>
            <person name="Goodman L."/>
            <person name="Tafer H."/>
            <person name="Vignal A."/>
            <person name="Lee T."/>
            <person name="Kim K.W."/>
            <person name="Sheng Z."/>
            <person name="An Y."/>
            <person name="Searle S."/>
            <person name="Herrero J."/>
            <person name="Groenen M.A."/>
            <person name="Crooijmans R.P."/>
            <person name="Faraut T."/>
            <person name="Cai Q."/>
            <person name="Webster R.G."/>
            <person name="Aldridge J.R."/>
            <person name="Warren W.C."/>
            <person name="Bartschat S."/>
            <person name="Kehr S."/>
            <person name="Marz M."/>
            <person name="Stadler P.F."/>
            <person name="Smith J."/>
            <person name="Kraus R.H."/>
            <person name="Zhao Y."/>
            <person name="Ren L."/>
            <person name="Fei J."/>
            <person name="Morisson M."/>
            <person name="Kaiser P."/>
            <person name="Griffin D.K."/>
            <person name="Rao M."/>
            <person name="Pitel F."/>
            <person name="Wang J."/>
            <person name="Li N."/>
        </authorList>
    </citation>
    <scope>NUCLEOTIDE SEQUENCE [LARGE SCALE GENOMIC DNA]</scope>
</reference>
<name>R0M4N4_ANAPL</name>
<keyword evidence="2" id="KW-1185">Reference proteome</keyword>
<dbReference type="EMBL" id="KB742515">
    <property type="protein sequence ID" value="EOB07623.1"/>
    <property type="molecule type" value="Genomic_DNA"/>
</dbReference>
<evidence type="ECO:0000313" key="2">
    <source>
        <dbReference type="Proteomes" id="UP000296049"/>
    </source>
</evidence>
<evidence type="ECO:0000313" key="1">
    <source>
        <dbReference type="EMBL" id="EOB07623.1"/>
    </source>
</evidence>